<protein>
    <submittedName>
        <fullName evidence="2">Uncharacterized protein</fullName>
    </submittedName>
</protein>
<dbReference type="Proteomes" id="UP000659223">
    <property type="component" value="Unassembled WGS sequence"/>
</dbReference>
<keyword evidence="1" id="KW-0732">Signal</keyword>
<comment type="caution">
    <text evidence="2">The sequence shown here is derived from an EMBL/GenBank/DDBJ whole genome shotgun (WGS) entry which is preliminary data.</text>
</comment>
<dbReference type="RefSeq" id="WP_190021177.1">
    <property type="nucleotide sequence ID" value="NZ_BMUT01000003.1"/>
</dbReference>
<evidence type="ECO:0000313" key="3">
    <source>
        <dbReference type="Proteomes" id="UP000659223"/>
    </source>
</evidence>
<feature type="signal peptide" evidence="1">
    <location>
        <begin position="1"/>
        <end position="24"/>
    </location>
</feature>
<evidence type="ECO:0000313" key="2">
    <source>
        <dbReference type="EMBL" id="GGX73783.1"/>
    </source>
</evidence>
<proteinExistence type="predicted"/>
<sequence length="132" mass="13670">MKAVRYLVAPLAVGMALATGSASVAVPAARVALTNADNGRSVPAALGDDIEVRLTSYRESGLTYTWSTPQSGNTTVLRRTTGGTKPDGGASAVFRAQHGGTATISAARRCHADAGHVCPLVIAPWRARIRVE</sequence>
<reference evidence="3" key="1">
    <citation type="journal article" date="2019" name="Int. J. Syst. Evol. Microbiol.">
        <title>The Global Catalogue of Microorganisms (GCM) 10K type strain sequencing project: providing services to taxonomists for standard genome sequencing and annotation.</title>
        <authorList>
            <consortium name="The Broad Institute Genomics Platform"/>
            <consortium name="The Broad Institute Genome Sequencing Center for Infectious Disease"/>
            <person name="Wu L."/>
            <person name="Ma J."/>
        </authorList>
    </citation>
    <scope>NUCLEOTIDE SEQUENCE [LARGE SCALE GENOMIC DNA]</scope>
    <source>
        <strain evidence="3">JCM 4586</strain>
    </source>
</reference>
<feature type="chain" id="PRO_5045087479" evidence="1">
    <location>
        <begin position="25"/>
        <end position="132"/>
    </location>
</feature>
<accession>A0ABQ2Y8Q6</accession>
<evidence type="ECO:0000256" key="1">
    <source>
        <dbReference type="SAM" id="SignalP"/>
    </source>
</evidence>
<dbReference type="EMBL" id="BMUT01000003">
    <property type="protein sequence ID" value="GGX73783.1"/>
    <property type="molecule type" value="Genomic_DNA"/>
</dbReference>
<keyword evidence="3" id="KW-1185">Reference proteome</keyword>
<name>A0ABQ2Y8Q6_9ACTN</name>
<gene>
    <name evidence="2" type="ORF">GCM10010324_18850</name>
</gene>
<organism evidence="2 3">
    <name type="scientific">Streptomyces hiroshimensis</name>
    <dbReference type="NCBI Taxonomy" id="66424"/>
    <lineage>
        <taxon>Bacteria</taxon>
        <taxon>Bacillati</taxon>
        <taxon>Actinomycetota</taxon>
        <taxon>Actinomycetes</taxon>
        <taxon>Kitasatosporales</taxon>
        <taxon>Streptomycetaceae</taxon>
        <taxon>Streptomyces</taxon>
    </lineage>
</organism>